<dbReference type="AlphaFoldDB" id="A0A392N8L2"/>
<evidence type="ECO:0000313" key="1">
    <source>
        <dbReference type="EMBL" id="MCH95519.1"/>
    </source>
</evidence>
<comment type="caution">
    <text evidence="1">The sequence shown here is derived from an EMBL/GenBank/DDBJ whole genome shotgun (WGS) entry which is preliminary data.</text>
</comment>
<proteinExistence type="predicted"/>
<name>A0A392N8L2_9FABA</name>
<gene>
    <name evidence="1" type="ORF">A2U01_0016498</name>
</gene>
<dbReference type="EMBL" id="LXQA010030020">
    <property type="protein sequence ID" value="MCH95519.1"/>
    <property type="molecule type" value="Genomic_DNA"/>
</dbReference>
<evidence type="ECO:0000313" key="2">
    <source>
        <dbReference type="Proteomes" id="UP000265520"/>
    </source>
</evidence>
<protein>
    <submittedName>
        <fullName evidence="1">Uncharacterized protein</fullName>
    </submittedName>
</protein>
<dbReference type="Proteomes" id="UP000265520">
    <property type="component" value="Unassembled WGS sequence"/>
</dbReference>
<accession>A0A392N8L2</accession>
<organism evidence="1 2">
    <name type="scientific">Trifolium medium</name>
    <dbReference type="NCBI Taxonomy" id="97028"/>
    <lineage>
        <taxon>Eukaryota</taxon>
        <taxon>Viridiplantae</taxon>
        <taxon>Streptophyta</taxon>
        <taxon>Embryophyta</taxon>
        <taxon>Tracheophyta</taxon>
        <taxon>Spermatophyta</taxon>
        <taxon>Magnoliopsida</taxon>
        <taxon>eudicotyledons</taxon>
        <taxon>Gunneridae</taxon>
        <taxon>Pentapetalae</taxon>
        <taxon>rosids</taxon>
        <taxon>fabids</taxon>
        <taxon>Fabales</taxon>
        <taxon>Fabaceae</taxon>
        <taxon>Papilionoideae</taxon>
        <taxon>50 kb inversion clade</taxon>
        <taxon>NPAAA clade</taxon>
        <taxon>Hologalegina</taxon>
        <taxon>IRL clade</taxon>
        <taxon>Trifolieae</taxon>
        <taxon>Trifolium</taxon>
    </lineage>
</organism>
<reference evidence="1 2" key="1">
    <citation type="journal article" date="2018" name="Front. Plant Sci.">
        <title>Red Clover (Trifolium pratense) and Zigzag Clover (T. medium) - A Picture of Genomic Similarities and Differences.</title>
        <authorList>
            <person name="Dluhosova J."/>
            <person name="Istvanek J."/>
            <person name="Nedelnik J."/>
            <person name="Repkova J."/>
        </authorList>
    </citation>
    <scope>NUCLEOTIDE SEQUENCE [LARGE SCALE GENOMIC DNA]</scope>
    <source>
        <strain evidence="2">cv. 10/8</strain>
        <tissue evidence="1">Leaf</tissue>
    </source>
</reference>
<sequence>MLSANFLAKLGAASDIMKIWEYSLDALKNISTGDALRTHVPKV</sequence>
<keyword evidence="2" id="KW-1185">Reference proteome</keyword>